<dbReference type="GO" id="GO:0046583">
    <property type="term" value="F:monoatomic cation efflux transmembrane transporter activity"/>
    <property type="evidence" value="ECO:0007669"/>
    <property type="project" value="TreeGrafter"/>
</dbReference>
<evidence type="ECO:0000256" key="2">
    <source>
        <dbReference type="ARBA" id="ARBA00022692"/>
    </source>
</evidence>
<dbReference type="InterPro" id="IPR038665">
    <property type="entry name" value="Voltage-dep_anion_channel_sf"/>
</dbReference>
<evidence type="ECO:0000256" key="5">
    <source>
        <dbReference type="SAM" id="Phobius"/>
    </source>
</evidence>
<keyword evidence="4 5" id="KW-0472">Membrane</keyword>
<dbReference type="PATRIC" id="fig|35818.11.peg.2021"/>
<feature type="transmembrane region" description="Helical" evidence="5">
    <location>
        <begin position="48"/>
        <end position="73"/>
    </location>
</feature>
<keyword evidence="3 5" id="KW-1133">Transmembrane helix</keyword>
<keyword evidence="2 5" id="KW-0812">Transmembrane</keyword>
<evidence type="ECO:0000256" key="3">
    <source>
        <dbReference type="ARBA" id="ARBA00022989"/>
    </source>
</evidence>
<evidence type="ECO:0000256" key="4">
    <source>
        <dbReference type="ARBA" id="ARBA00023136"/>
    </source>
</evidence>
<dbReference type="Gene3D" id="1.50.10.150">
    <property type="entry name" value="Voltage-dependent anion channel"/>
    <property type="match status" value="1"/>
</dbReference>
<evidence type="ECO:0000256" key="1">
    <source>
        <dbReference type="ARBA" id="ARBA00004141"/>
    </source>
</evidence>
<feature type="transmembrane region" description="Helical" evidence="5">
    <location>
        <begin position="94"/>
        <end position="113"/>
    </location>
</feature>
<feature type="transmembrane region" description="Helical" evidence="5">
    <location>
        <begin position="217"/>
        <end position="239"/>
    </location>
</feature>
<feature type="transmembrane region" description="Helical" evidence="5">
    <location>
        <begin position="279"/>
        <end position="300"/>
    </location>
</feature>
<dbReference type="CDD" id="cd09323">
    <property type="entry name" value="TDT_SLAC1_like"/>
    <property type="match status" value="1"/>
</dbReference>
<evidence type="ECO:0000313" key="7">
    <source>
        <dbReference type="Proteomes" id="UP000037997"/>
    </source>
</evidence>
<dbReference type="STRING" id="35818.HPU229336_04795"/>
<organism evidence="6 7">
    <name type="scientific">Helicobacter pullorum</name>
    <dbReference type="NCBI Taxonomy" id="35818"/>
    <lineage>
        <taxon>Bacteria</taxon>
        <taxon>Pseudomonadati</taxon>
        <taxon>Campylobacterota</taxon>
        <taxon>Epsilonproteobacteria</taxon>
        <taxon>Campylobacterales</taxon>
        <taxon>Helicobacteraceae</taxon>
        <taxon>Helicobacter</taxon>
    </lineage>
</organism>
<feature type="transmembrane region" description="Helical" evidence="5">
    <location>
        <begin position="184"/>
        <end position="205"/>
    </location>
</feature>
<feature type="transmembrane region" description="Helical" evidence="5">
    <location>
        <begin position="306"/>
        <end position="328"/>
    </location>
</feature>
<dbReference type="PANTHER" id="PTHR37955:SF1">
    <property type="entry name" value="DEP DOMAIN-CONTAINING PROTEIN"/>
    <property type="match status" value="1"/>
</dbReference>
<proteinExistence type="predicted"/>
<dbReference type="InterPro" id="IPR004695">
    <property type="entry name" value="SLAC1/Mae1/Ssu1/TehA"/>
</dbReference>
<feature type="transmembrane region" description="Helical" evidence="5">
    <location>
        <begin position="153"/>
        <end position="172"/>
    </location>
</feature>
<dbReference type="EMBL" id="JNOC01000057">
    <property type="protein sequence ID" value="KPH55134.1"/>
    <property type="molecule type" value="Genomic_DNA"/>
</dbReference>
<comment type="subcellular location">
    <subcellularLocation>
        <location evidence="1">Membrane</location>
        <topology evidence="1">Multi-pass membrane protein</topology>
    </subcellularLocation>
</comment>
<dbReference type="PANTHER" id="PTHR37955">
    <property type="entry name" value="TELLURITE RESISTANCE PROTEIN TEHA"/>
    <property type="match status" value="1"/>
</dbReference>
<sequence>MEEKEVIKLENDFWLIHFPIMFFASVMGVGGFSLVVNKSMKIFALQESLGWIFVFCVGVSVCLFVLIAGLYLLKIFKYPQAFLKEIKHPVRINFFAAVSVSILIVLMLLLPFVPLWLVLTMFVVGSILQIIFSLYVVQYWFINEMKQKMASPAWFIPIVGNLIVPLAGMNINEFAGQMLIGHEILVFYFGMGSFFWILLSASLFFRLVFGENLPQKFLPTLFIFIAPPSIFGLDVLMMFKDYVQMISLYIIASVSFSIALFFVFLMIGIAKVFKNLNFALSWWAFTFPMAAFSLCALELYSISGSLFYEVCGIVGGILTACIVVFVGLRTLRAIKNREICVMEE</sequence>
<reference evidence="6 7" key="1">
    <citation type="submission" date="2014-06" db="EMBL/GenBank/DDBJ databases">
        <title>Helicobacter pullorum isolates in fresh chicken meat - phenotypic and genotypic features.</title>
        <authorList>
            <person name="Borges V."/>
            <person name="Santos A."/>
            <person name="Correia C.B."/>
            <person name="Saraiva M."/>
            <person name="Menard A."/>
            <person name="Vieira L."/>
            <person name="Sampaio D.A."/>
            <person name="Gomes J.P."/>
            <person name="Oleastro M."/>
        </authorList>
    </citation>
    <scope>NUCLEOTIDE SEQUENCE [LARGE SCALE GENOMIC DNA]</scope>
    <source>
        <strain evidence="6 7">229334/12</strain>
    </source>
</reference>
<feature type="transmembrane region" description="Helical" evidence="5">
    <location>
        <begin position="12"/>
        <end position="36"/>
    </location>
</feature>
<evidence type="ECO:0000313" key="6">
    <source>
        <dbReference type="EMBL" id="KPH55134.1"/>
    </source>
</evidence>
<comment type="caution">
    <text evidence="6">The sequence shown here is derived from an EMBL/GenBank/DDBJ whole genome shotgun (WGS) entry which is preliminary data.</text>
</comment>
<feature type="transmembrane region" description="Helical" evidence="5">
    <location>
        <begin position="119"/>
        <end position="141"/>
    </location>
</feature>
<name>A0A0N1EHC9_9HELI</name>
<dbReference type="AlphaFoldDB" id="A0A0N1EHC9"/>
<gene>
    <name evidence="6" type="ORF">HPU229334_10225</name>
</gene>
<dbReference type="InterPro" id="IPR052951">
    <property type="entry name" value="Tellurite_res_ion_channel"/>
</dbReference>
<dbReference type="RefSeq" id="WP_054198427.1">
    <property type="nucleotide sequence ID" value="NZ_JNOC01000057.1"/>
</dbReference>
<protein>
    <submittedName>
        <fullName evidence="6">C4-dicarboxylate ABC transporter</fullName>
    </submittedName>
</protein>
<dbReference type="Pfam" id="PF03595">
    <property type="entry name" value="SLAC1"/>
    <property type="match status" value="1"/>
</dbReference>
<accession>A0A0N1EHC9</accession>
<dbReference type="Proteomes" id="UP000037997">
    <property type="component" value="Unassembled WGS sequence"/>
</dbReference>
<feature type="transmembrane region" description="Helical" evidence="5">
    <location>
        <begin position="245"/>
        <end position="267"/>
    </location>
</feature>
<dbReference type="GO" id="GO:0005886">
    <property type="term" value="C:plasma membrane"/>
    <property type="evidence" value="ECO:0007669"/>
    <property type="project" value="TreeGrafter"/>
</dbReference>